<feature type="compositionally biased region" description="Basic residues" evidence="1">
    <location>
        <begin position="63"/>
        <end position="79"/>
    </location>
</feature>
<gene>
    <name evidence="2" type="ORF">AVDCRST_MAG49-4024</name>
</gene>
<name>A0A6J4VC39_9BACT</name>
<dbReference type="AlphaFoldDB" id="A0A6J4VC39"/>
<sequence>EPPGGQALPLVRDLPDRDRAGSDLAGRQRAAPGHRLHRRHPAPALVRRPRVQRPDHGRARSAGLRRHDRPVDRRRRRQRLPGQDAGAAGRRVAREGGPVRRAHRSGRALRRALDLHDRLVGLGRDHPQLVPGRRRRLARDPRLHRLRLPQHPEPAPLRDLRDYRHAPRRPGGGRRLLDPGGGRRRPGRHPLRDRAADGDRLLGPRHDRRLRPDPREPGPAHVLLLRGDRELQHRPDDRALAQHLGHRRLHPARALPVRRDDDPGVRARPPDRRDQRHVLLDLQCQPAPGGLGERRDPAVLWPLPGPQHRTDRPAVPV</sequence>
<feature type="region of interest" description="Disordered" evidence="1">
    <location>
        <begin position="1"/>
        <end position="107"/>
    </location>
</feature>
<reference evidence="2" key="1">
    <citation type="submission" date="2020-02" db="EMBL/GenBank/DDBJ databases">
        <authorList>
            <person name="Meier V. D."/>
        </authorList>
    </citation>
    <scope>NUCLEOTIDE SEQUENCE</scope>
    <source>
        <strain evidence="2">AVDCRST_MAG49</strain>
    </source>
</reference>
<dbReference type="EMBL" id="CADCWG010000290">
    <property type="protein sequence ID" value="CAA9574538.1"/>
    <property type="molecule type" value="Genomic_DNA"/>
</dbReference>
<feature type="compositionally biased region" description="Basic and acidic residues" evidence="1">
    <location>
        <begin position="308"/>
        <end position="317"/>
    </location>
</feature>
<feature type="compositionally biased region" description="Basic and acidic residues" evidence="1">
    <location>
        <begin position="190"/>
        <end position="218"/>
    </location>
</feature>
<feature type="region of interest" description="Disordered" evidence="1">
    <location>
        <begin position="123"/>
        <end position="221"/>
    </location>
</feature>
<feature type="non-terminal residue" evidence="2">
    <location>
        <position position="1"/>
    </location>
</feature>
<proteinExistence type="predicted"/>
<feature type="compositionally biased region" description="Low complexity" evidence="1">
    <location>
        <begin position="80"/>
        <end position="90"/>
    </location>
</feature>
<feature type="compositionally biased region" description="Basic and acidic residues" evidence="1">
    <location>
        <begin position="257"/>
        <end position="279"/>
    </location>
</feature>
<feature type="region of interest" description="Disordered" evidence="1">
    <location>
        <begin position="242"/>
        <end position="317"/>
    </location>
</feature>
<evidence type="ECO:0000256" key="1">
    <source>
        <dbReference type="SAM" id="MobiDB-lite"/>
    </source>
</evidence>
<evidence type="ECO:0000313" key="2">
    <source>
        <dbReference type="EMBL" id="CAA9574538.1"/>
    </source>
</evidence>
<accession>A0A6J4VC39</accession>
<feature type="compositionally biased region" description="Basic and acidic residues" evidence="1">
    <location>
        <begin position="156"/>
        <end position="165"/>
    </location>
</feature>
<feature type="non-terminal residue" evidence="2">
    <location>
        <position position="317"/>
    </location>
</feature>
<protein>
    <submittedName>
        <fullName evidence="2">Protein translocase subunit SecF</fullName>
    </submittedName>
</protein>
<organism evidence="2">
    <name type="scientific">uncultured Thermomicrobiales bacterium</name>
    <dbReference type="NCBI Taxonomy" id="1645740"/>
    <lineage>
        <taxon>Bacteria</taxon>
        <taxon>Pseudomonadati</taxon>
        <taxon>Thermomicrobiota</taxon>
        <taxon>Thermomicrobia</taxon>
        <taxon>Thermomicrobiales</taxon>
        <taxon>environmental samples</taxon>
    </lineage>
</organism>
<feature type="compositionally biased region" description="Basic residues" evidence="1">
    <location>
        <begin position="32"/>
        <end position="51"/>
    </location>
</feature>